<gene>
    <name evidence="7" type="ORF">Mucpa_5516</name>
</gene>
<evidence type="ECO:0000256" key="4">
    <source>
        <dbReference type="ARBA" id="ARBA00023163"/>
    </source>
</evidence>
<dbReference type="EMBL" id="CM001403">
    <property type="protein sequence ID" value="EHQ29587.1"/>
    <property type="molecule type" value="Genomic_DNA"/>
</dbReference>
<evidence type="ECO:0000256" key="3">
    <source>
        <dbReference type="ARBA" id="ARBA00023082"/>
    </source>
</evidence>
<dbReference type="HOGENOM" id="CLU_047691_4_1_10"/>
<dbReference type="InterPro" id="IPR013324">
    <property type="entry name" value="RNA_pol_sigma_r3/r4-like"/>
</dbReference>
<dbReference type="InterPro" id="IPR013249">
    <property type="entry name" value="RNA_pol_sigma70_r4_t2"/>
</dbReference>
<protein>
    <submittedName>
        <fullName evidence="7">RNA polymerase, sigma-24 subunit, ECF subfamily</fullName>
    </submittedName>
</protein>
<keyword evidence="4" id="KW-0804">Transcription</keyword>
<dbReference type="GO" id="GO:0016987">
    <property type="term" value="F:sigma factor activity"/>
    <property type="evidence" value="ECO:0007669"/>
    <property type="project" value="UniProtKB-KW"/>
</dbReference>
<reference evidence="7" key="1">
    <citation type="submission" date="2011-09" db="EMBL/GenBank/DDBJ databases">
        <title>The permanent draft genome of Mucilaginibacter paludis DSM 18603.</title>
        <authorList>
            <consortium name="US DOE Joint Genome Institute (JGI-PGF)"/>
            <person name="Lucas S."/>
            <person name="Han J."/>
            <person name="Lapidus A."/>
            <person name="Bruce D."/>
            <person name="Goodwin L."/>
            <person name="Pitluck S."/>
            <person name="Peters L."/>
            <person name="Kyrpides N."/>
            <person name="Mavromatis K."/>
            <person name="Ivanova N."/>
            <person name="Mikhailova N."/>
            <person name="Held B."/>
            <person name="Detter J.C."/>
            <person name="Tapia R."/>
            <person name="Han C."/>
            <person name="Land M."/>
            <person name="Hauser L."/>
            <person name="Markowitz V."/>
            <person name="Cheng J.-F."/>
            <person name="Hugenholtz P."/>
            <person name="Woyke T."/>
            <person name="Wu D."/>
            <person name="Tindall B."/>
            <person name="Brambilla E."/>
            <person name="Klenk H.-P."/>
            <person name="Eisen J.A."/>
        </authorList>
    </citation>
    <scope>NUCLEOTIDE SEQUENCE [LARGE SCALE GENOMIC DNA]</scope>
    <source>
        <strain evidence="7">DSM 18603</strain>
    </source>
</reference>
<evidence type="ECO:0000259" key="5">
    <source>
        <dbReference type="Pfam" id="PF04542"/>
    </source>
</evidence>
<name>H1YC24_9SPHI</name>
<dbReference type="GO" id="GO:0003677">
    <property type="term" value="F:DNA binding"/>
    <property type="evidence" value="ECO:0007669"/>
    <property type="project" value="InterPro"/>
</dbReference>
<dbReference type="PANTHER" id="PTHR43133:SF46">
    <property type="entry name" value="RNA POLYMERASE SIGMA-70 FACTOR ECF SUBFAMILY"/>
    <property type="match status" value="1"/>
</dbReference>
<organism evidence="7 8">
    <name type="scientific">Mucilaginibacter paludis DSM 18603</name>
    <dbReference type="NCBI Taxonomy" id="714943"/>
    <lineage>
        <taxon>Bacteria</taxon>
        <taxon>Pseudomonadati</taxon>
        <taxon>Bacteroidota</taxon>
        <taxon>Sphingobacteriia</taxon>
        <taxon>Sphingobacteriales</taxon>
        <taxon>Sphingobacteriaceae</taxon>
        <taxon>Mucilaginibacter</taxon>
    </lineage>
</organism>
<dbReference type="SUPFAM" id="SSF88659">
    <property type="entry name" value="Sigma3 and sigma4 domains of RNA polymerase sigma factors"/>
    <property type="match status" value="1"/>
</dbReference>
<dbReference type="OrthoDB" id="711087at2"/>
<dbReference type="NCBIfam" id="TIGR02985">
    <property type="entry name" value="Sig70_bacteroi1"/>
    <property type="match status" value="1"/>
</dbReference>
<dbReference type="Pfam" id="PF04542">
    <property type="entry name" value="Sigma70_r2"/>
    <property type="match status" value="1"/>
</dbReference>
<evidence type="ECO:0000259" key="6">
    <source>
        <dbReference type="Pfam" id="PF08281"/>
    </source>
</evidence>
<comment type="similarity">
    <text evidence="1">Belongs to the sigma-70 factor family. ECF subfamily.</text>
</comment>
<dbReference type="InterPro" id="IPR014284">
    <property type="entry name" value="RNA_pol_sigma-70_dom"/>
</dbReference>
<dbReference type="AlphaFoldDB" id="H1YC24"/>
<evidence type="ECO:0000256" key="1">
    <source>
        <dbReference type="ARBA" id="ARBA00010641"/>
    </source>
</evidence>
<keyword evidence="8" id="KW-1185">Reference proteome</keyword>
<dbReference type="STRING" id="714943.Mucpa_5516"/>
<dbReference type="GO" id="GO:0006352">
    <property type="term" value="P:DNA-templated transcription initiation"/>
    <property type="evidence" value="ECO:0007669"/>
    <property type="project" value="InterPro"/>
</dbReference>
<keyword evidence="3" id="KW-0731">Sigma factor</keyword>
<dbReference type="InterPro" id="IPR007627">
    <property type="entry name" value="RNA_pol_sigma70_r2"/>
</dbReference>
<dbReference type="Pfam" id="PF08281">
    <property type="entry name" value="Sigma70_r4_2"/>
    <property type="match status" value="1"/>
</dbReference>
<proteinExistence type="inferred from homology"/>
<dbReference type="InterPro" id="IPR013325">
    <property type="entry name" value="RNA_pol_sigma_r2"/>
</dbReference>
<dbReference type="InterPro" id="IPR039425">
    <property type="entry name" value="RNA_pol_sigma-70-like"/>
</dbReference>
<dbReference type="Gene3D" id="1.10.10.10">
    <property type="entry name" value="Winged helix-like DNA-binding domain superfamily/Winged helix DNA-binding domain"/>
    <property type="match status" value="1"/>
</dbReference>
<feature type="domain" description="RNA polymerase sigma-70 region 2" evidence="5">
    <location>
        <begin position="28"/>
        <end position="93"/>
    </location>
</feature>
<dbReference type="Proteomes" id="UP000002774">
    <property type="component" value="Chromosome"/>
</dbReference>
<dbReference type="eggNOG" id="COG1595">
    <property type="taxonomic scope" value="Bacteria"/>
</dbReference>
<dbReference type="Gene3D" id="1.10.1740.10">
    <property type="match status" value="1"/>
</dbReference>
<dbReference type="SUPFAM" id="SSF88946">
    <property type="entry name" value="Sigma2 domain of RNA polymerase sigma factors"/>
    <property type="match status" value="1"/>
</dbReference>
<dbReference type="InterPro" id="IPR036388">
    <property type="entry name" value="WH-like_DNA-bd_sf"/>
</dbReference>
<feature type="domain" description="RNA polymerase sigma factor 70 region 4 type 2" evidence="6">
    <location>
        <begin position="128"/>
        <end position="170"/>
    </location>
</feature>
<keyword evidence="2" id="KW-0805">Transcription regulation</keyword>
<accession>H1YC24</accession>
<evidence type="ECO:0000313" key="8">
    <source>
        <dbReference type="Proteomes" id="UP000002774"/>
    </source>
</evidence>
<dbReference type="PANTHER" id="PTHR43133">
    <property type="entry name" value="RNA POLYMERASE ECF-TYPE SIGMA FACTO"/>
    <property type="match status" value="1"/>
</dbReference>
<evidence type="ECO:0000313" key="7">
    <source>
        <dbReference type="EMBL" id="EHQ29587.1"/>
    </source>
</evidence>
<evidence type="ECO:0000256" key="2">
    <source>
        <dbReference type="ARBA" id="ARBA00023015"/>
    </source>
</evidence>
<sequence>MSRAIQNLPDKVLLAKHRNGERGAFDILFKRYYQSLFNYAYKILGNFEIAEELTMDVLLRLWQKQNEIILEGDIQPYLKRSVKNAIFNHHRKKILDTITIDEFIPQIIQAPGAADDTLKHDDLQKLYLKKLSELSPQRQKVFRMSREENMTYAQIAKKLDLSVNTVENYMVASLNFFRKHLKEYADHIVILIIALLFP</sequence>
<dbReference type="NCBIfam" id="TIGR02937">
    <property type="entry name" value="sigma70-ECF"/>
    <property type="match status" value="1"/>
</dbReference>
<dbReference type="InterPro" id="IPR014327">
    <property type="entry name" value="RNA_pol_sigma70_bacteroid"/>
</dbReference>